<name>A0AAD9MU98_9ANNE</name>
<reference evidence="1" key="1">
    <citation type="journal article" date="2023" name="Mol. Biol. Evol.">
        <title>Third-Generation Sequencing Reveals the Adaptive Role of the Epigenome in Three Deep-Sea Polychaetes.</title>
        <authorList>
            <person name="Perez M."/>
            <person name="Aroh O."/>
            <person name="Sun Y."/>
            <person name="Lan Y."/>
            <person name="Juniper S.K."/>
            <person name="Young C.R."/>
            <person name="Angers B."/>
            <person name="Qian P.Y."/>
        </authorList>
    </citation>
    <scope>NUCLEOTIDE SEQUENCE</scope>
    <source>
        <strain evidence="1">P08H-3</strain>
    </source>
</reference>
<proteinExistence type="predicted"/>
<dbReference type="Proteomes" id="UP001208570">
    <property type="component" value="Unassembled WGS sequence"/>
</dbReference>
<dbReference type="AlphaFoldDB" id="A0AAD9MU98"/>
<dbReference type="EMBL" id="JAODUP010000860">
    <property type="protein sequence ID" value="KAK2143244.1"/>
    <property type="molecule type" value="Genomic_DNA"/>
</dbReference>
<comment type="caution">
    <text evidence="1">The sequence shown here is derived from an EMBL/GenBank/DDBJ whole genome shotgun (WGS) entry which is preliminary data.</text>
</comment>
<keyword evidence="2" id="KW-1185">Reference proteome</keyword>
<organism evidence="1 2">
    <name type="scientific">Paralvinella palmiformis</name>
    <dbReference type="NCBI Taxonomy" id="53620"/>
    <lineage>
        <taxon>Eukaryota</taxon>
        <taxon>Metazoa</taxon>
        <taxon>Spiralia</taxon>
        <taxon>Lophotrochozoa</taxon>
        <taxon>Annelida</taxon>
        <taxon>Polychaeta</taxon>
        <taxon>Sedentaria</taxon>
        <taxon>Canalipalpata</taxon>
        <taxon>Terebellida</taxon>
        <taxon>Terebelliformia</taxon>
        <taxon>Alvinellidae</taxon>
        <taxon>Paralvinella</taxon>
    </lineage>
</organism>
<evidence type="ECO:0000313" key="1">
    <source>
        <dbReference type="EMBL" id="KAK2143244.1"/>
    </source>
</evidence>
<gene>
    <name evidence="1" type="ORF">LSH36_860g00019</name>
</gene>
<protein>
    <submittedName>
        <fullName evidence="1">Uncharacterized protein</fullName>
    </submittedName>
</protein>
<accession>A0AAD9MU98</accession>
<evidence type="ECO:0000313" key="2">
    <source>
        <dbReference type="Proteomes" id="UP001208570"/>
    </source>
</evidence>
<sequence length="104" mass="11970">MKDTATRSFGRPYQILLQVLLESSYAVCTNFGQLDSNKRSIRRTRRCALPKDPDSLSHLIWLTLTDEWKTTGGDDPRSFFLYDSGPESRDRVILFVSQQGLQQQ</sequence>